<organism evidence="5 6">
    <name type="scientific">Corallococcus aberystwythensis</name>
    <dbReference type="NCBI Taxonomy" id="2316722"/>
    <lineage>
        <taxon>Bacteria</taxon>
        <taxon>Pseudomonadati</taxon>
        <taxon>Myxococcota</taxon>
        <taxon>Myxococcia</taxon>
        <taxon>Myxococcales</taxon>
        <taxon>Cystobacterineae</taxon>
        <taxon>Myxococcaceae</taxon>
        <taxon>Corallococcus</taxon>
    </lineage>
</organism>
<dbReference type="Proteomes" id="UP000267003">
    <property type="component" value="Unassembled WGS sequence"/>
</dbReference>
<dbReference type="SUPFAM" id="SSF55073">
    <property type="entry name" value="Nucleotide cyclase"/>
    <property type="match status" value="1"/>
</dbReference>
<comment type="catalytic activity">
    <reaction evidence="2">
        <text>2 GTP = 3',3'-c-di-GMP + 2 diphosphate</text>
        <dbReference type="Rhea" id="RHEA:24898"/>
        <dbReference type="ChEBI" id="CHEBI:33019"/>
        <dbReference type="ChEBI" id="CHEBI:37565"/>
        <dbReference type="ChEBI" id="CHEBI:58805"/>
        <dbReference type="EC" id="2.7.7.65"/>
    </reaction>
</comment>
<feature type="domain" description="FHA" evidence="3">
    <location>
        <begin position="45"/>
        <end position="94"/>
    </location>
</feature>
<dbReference type="Pfam" id="PF00498">
    <property type="entry name" value="FHA"/>
    <property type="match status" value="1"/>
</dbReference>
<dbReference type="PROSITE" id="PS50887">
    <property type="entry name" value="GGDEF"/>
    <property type="match status" value="1"/>
</dbReference>
<evidence type="ECO:0000313" key="6">
    <source>
        <dbReference type="Proteomes" id="UP000267003"/>
    </source>
</evidence>
<evidence type="ECO:0000256" key="2">
    <source>
        <dbReference type="ARBA" id="ARBA00034247"/>
    </source>
</evidence>
<dbReference type="OrthoDB" id="9783076at2"/>
<dbReference type="SUPFAM" id="SSF49879">
    <property type="entry name" value="SMAD/FHA domain"/>
    <property type="match status" value="1"/>
</dbReference>
<dbReference type="PROSITE" id="PS50006">
    <property type="entry name" value="FHA_DOMAIN"/>
    <property type="match status" value="1"/>
</dbReference>
<dbReference type="GO" id="GO:1902201">
    <property type="term" value="P:negative regulation of bacterial-type flagellum-dependent cell motility"/>
    <property type="evidence" value="ECO:0007669"/>
    <property type="project" value="TreeGrafter"/>
</dbReference>
<dbReference type="RefSeq" id="WP_120558454.1">
    <property type="nucleotide sequence ID" value="NZ_RAWK01000196.1"/>
</dbReference>
<evidence type="ECO:0000313" key="5">
    <source>
        <dbReference type="EMBL" id="RKH59021.1"/>
    </source>
</evidence>
<dbReference type="GO" id="GO:0052621">
    <property type="term" value="F:diguanylate cyclase activity"/>
    <property type="evidence" value="ECO:0007669"/>
    <property type="project" value="UniProtKB-EC"/>
</dbReference>
<evidence type="ECO:0000256" key="1">
    <source>
        <dbReference type="ARBA" id="ARBA00012528"/>
    </source>
</evidence>
<dbReference type="InterPro" id="IPR000160">
    <property type="entry name" value="GGDEF_dom"/>
</dbReference>
<dbReference type="GO" id="GO:0005886">
    <property type="term" value="C:plasma membrane"/>
    <property type="evidence" value="ECO:0007669"/>
    <property type="project" value="TreeGrafter"/>
</dbReference>
<evidence type="ECO:0000259" key="3">
    <source>
        <dbReference type="PROSITE" id="PS50006"/>
    </source>
</evidence>
<dbReference type="Gene3D" id="3.30.70.270">
    <property type="match status" value="1"/>
</dbReference>
<dbReference type="InterPro" id="IPR050469">
    <property type="entry name" value="Diguanylate_Cyclase"/>
</dbReference>
<dbReference type="InterPro" id="IPR029787">
    <property type="entry name" value="Nucleotide_cyclase"/>
</dbReference>
<comment type="caution">
    <text evidence="5">The sequence shown here is derived from an EMBL/GenBank/DDBJ whole genome shotgun (WGS) entry which is preliminary data.</text>
</comment>
<dbReference type="GO" id="GO:0043709">
    <property type="term" value="P:cell adhesion involved in single-species biofilm formation"/>
    <property type="evidence" value="ECO:0007669"/>
    <property type="project" value="TreeGrafter"/>
</dbReference>
<dbReference type="CDD" id="cd00060">
    <property type="entry name" value="FHA"/>
    <property type="match status" value="1"/>
</dbReference>
<dbReference type="InterPro" id="IPR000253">
    <property type="entry name" value="FHA_dom"/>
</dbReference>
<dbReference type="PANTHER" id="PTHR45138">
    <property type="entry name" value="REGULATORY COMPONENTS OF SENSORY TRANSDUCTION SYSTEM"/>
    <property type="match status" value="1"/>
</dbReference>
<keyword evidence="6" id="KW-1185">Reference proteome</keyword>
<dbReference type="NCBIfam" id="TIGR00254">
    <property type="entry name" value="GGDEF"/>
    <property type="match status" value="1"/>
</dbReference>
<sequence length="293" mass="33447">MSGDQTRVTKISSLTPGPERGAECCLVQIHGPELGKKYVLEETEFTIGRDQHNHIVVDLDNVSRRHARIWGRQGKMFVEDLQSTNGTYLNDREVLQAQPLRSGDLVKVGGSIFKFLDGDNIETQYHETIYTLTIADGLTGINNKRYFLEYLEREMGRSHRYQRTLSLMMFDIDHFKQINDVHGHLAGDHVLREMAQSIKRLVRREQCFARYGGEEFAVVMPEDGPDKARLFAEKIRKLVEDKRFVFEDKDIPVTISIGVAEVASEMSEPSQFIKVADANLYKAKKTGRNRVVG</sequence>
<dbReference type="SMART" id="SM00240">
    <property type="entry name" value="FHA"/>
    <property type="match status" value="1"/>
</dbReference>
<accession>A0A3A8PVT9</accession>
<evidence type="ECO:0000259" key="4">
    <source>
        <dbReference type="PROSITE" id="PS50887"/>
    </source>
</evidence>
<feature type="domain" description="GGDEF" evidence="4">
    <location>
        <begin position="163"/>
        <end position="293"/>
    </location>
</feature>
<protein>
    <recommendedName>
        <fullName evidence="1">diguanylate cyclase</fullName>
        <ecNumber evidence="1">2.7.7.65</ecNumber>
    </recommendedName>
</protein>
<dbReference type="PANTHER" id="PTHR45138:SF9">
    <property type="entry name" value="DIGUANYLATE CYCLASE DGCM-RELATED"/>
    <property type="match status" value="1"/>
</dbReference>
<dbReference type="EMBL" id="RAWK01000196">
    <property type="protein sequence ID" value="RKH59021.1"/>
    <property type="molecule type" value="Genomic_DNA"/>
</dbReference>
<name>A0A3A8PVT9_9BACT</name>
<reference evidence="6" key="1">
    <citation type="submission" date="2018-09" db="EMBL/GenBank/DDBJ databases">
        <authorList>
            <person name="Livingstone P.G."/>
            <person name="Whitworth D.E."/>
        </authorList>
    </citation>
    <scope>NUCLEOTIDE SEQUENCE [LARGE SCALE GENOMIC DNA]</scope>
    <source>
        <strain evidence="6">AB050A</strain>
    </source>
</reference>
<dbReference type="SMART" id="SM00267">
    <property type="entry name" value="GGDEF"/>
    <property type="match status" value="1"/>
</dbReference>
<dbReference type="FunFam" id="3.30.70.270:FF:000001">
    <property type="entry name" value="Diguanylate cyclase domain protein"/>
    <property type="match status" value="1"/>
</dbReference>
<gene>
    <name evidence="5" type="ORF">D7W81_27995</name>
</gene>
<dbReference type="Gene3D" id="2.60.200.20">
    <property type="match status" value="1"/>
</dbReference>
<dbReference type="CDD" id="cd01949">
    <property type="entry name" value="GGDEF"/>
    <property type="match status" value="1"/>
</dbReference>
<dbReference type="EC" id="2.7.7.65" evidence="1"/>
<dbReference type="InterPro" id="IPR043128">
    <property type="entry name" value="Rev_trsase/Diguanyl_cyclase"/>
</dbReference>
<proteinExistence type="predicted"/>
<dbReference type="InterPro" id="IPR008984">
    <property type="entry name" value="SMAD_FHA_dom_sf"/>
</dbReference>
<dbReference type="Pfam" id="PF00990">
    <property type="entry name" value="GGDEF"/>
    <property type="match status" value="1"/>
</dbReference>
<dbReference type="AlphaFoldDB" id="A0A3A8PVT9"/>